<dbReference type="OrthoDB" id="417037at2759"/>
<feature type="transmembrane region" description="Helical" evidence="5">
    <location>
        <begin position="204"/>
        <end position="222"/>
    </location>
</feature>
<dbReference type="STRING" id="1348612.A0A397IZP1"/>
<comment type="subcellular location">
    <subcellularLocation>
        <location evidence="5">Golgi apparatus membrane</location>
        <topology evidence="5">Multi-pass membrane protein</topology>
    </subcellularLocation>
    <subcellularLocation>
        <location evidence="5">Cytoplasmic vesicle membrane</location>
        <topology evidence="5">Multi-pass membrane protein</topology>
    </subcellularLocation>
    <subcellularLocation>
        <location evidence="5">Endoplasmic reticulum membrane</location>
        <topology evidence="5">Multi-pass membrane protein</topology>
    </subcellularLocation>
    <subcellularLocation>
        <location evidence="1">Membrane</location>
        <topology evidence="1">Multi-pass membrane protein</topology>
    </subcellularLocation>
</comment>
<comment type="caution">
    <text evidence="6">The sequence shown here is derived from an EMBL/GenBank/DDBJ whole genome shotgun (WGS) entry which is preliminary data.</text>
</comment>
<evidence type="ECO:0000256" key="1">
    <source>
        <dbReference type="ARBA" id="ARBA00004141"/>
    </source>
</evidence>
<feature type="transmembrane region" description="Helical" evidence="5">
    <location>
        <begin position="302"/>
        <end position="322"/>
    </location>
</feature>
<keyword evidence="4 5" id="KW-0472">Membrane</keyword>
<evidence type="ECO:0000313" key="6">
    <source>
        <dbReference type="EMBL" id="RHZ78150.1"/>
    </source>
</evidence>
<keyword evidence="5" id="KW-0968">Cytoplasmic vesicle</keyword>
<feature type="transmembrane region" description="Helical" evidence="5">
    <location>
        <begin position="40"/>
        <end position="63"/>
    </location>
</feature>
<proteinExistence type="inferred from homology"/>
<dbReference type="AlphaFoldDB" id="A0A397IZP1"/>
<organism evidence="6 7">
    <name type="scientific">Diversispora epigaea</name>
    <dbReference type="NCBI Taxonomy" id="1348612"/>
    <lineage>
        <taxon>Eukaryota</taxon>
        <taxon>Fungi</taxon>
        <taxon>Fungi incertae sedis</taxon>
        <taxon>Mucoromycota</taxon>
        <taxon>Glomeromycotina</taxon>
        <taxon>Glomeromycetes</taxon>
        <taxon>Diversisporales</taxon>
        <taxon>Diversisporaceae</taxon>
        <taxon>Diversispora</taxon>
    </lineage>
</organism>
<reference evidence="6 7" key="1">
    <citation type="submission" date="2018-08" db="EMBL/GenBank/DDBJ databases">
        <title>Genome and evolution of the arbuscular mycorrhizal fungus Diversispora epigaea (formerly Glomus versiforme) and its bacterial endosymbionts.</title>
        <authorList>
            <person name="Sun X."/>
            <person name="Fei Z."/>
            <person name="Harrison M."/>
        </authorList>
    </citation>
    <scope>NUCLEOTIDE SEQUENCE [LARGE SCALE GENOMIC DNA]</scope>
    <source>
        <strain evidence="6 7">IT104</strain>
    </source>
</reference>
<evidence type="ECO:0000256" key="4">
    <source>
        <dbReference type="ARBA" id="ARBA00023136"/>
    </source>
</evidence>
<accession>A0A397IZP1</accession>
<feature type="transmembrane region" description="Helical" evidence="5">
    <location>
        <begin position="328"/>
        <end position="346"/>
    </location>
</feature>
<keyword evidence="5" id="KW-0256">Endoplasmic reticulum</keyword>
<feature type="transmembrane region" description="Helical" evidence="5">
    <location>
        <begin position="107"/>
        <end position="127"/>
    </location>
</feature>
<dbReference type="InterPro" id="IPR050186">
    <property type="entry name" value="TPT_transporter"/>
</dbReference>
<keyword evidence="5" id="KW-0762">Sugar transport</keyword>
<gene>
    <name evidence="6" type="ORF">Glove_167g51</name>
</gene>
<evidence type="ECO:0000313" key="7">
    <source>
        <dbReference type="Proteomes" id="UP000266861"/>
    </source>
</evidence>
<evidence type="ECO:0000256" key="2">
    <source>
        <dbReference type="ARBA" id="ARBA00022692"/>
    </source>
</evidence>
<dbReference type="GO" id="GO:0000139">
    <property type="term" value="C:Golgi membrane"/>
    <property type="evidence" value="ECO:0007669"/>
    <property type="project" value="UniProtKB-SubCell"/>
</dbReference>
<feature type="transmembrane region" description="Helical" evidence="5">
    <location>
        <begin position="234"/>
        <end position="253"/>
    </location>
</feature>
<feature type="transmembrane region" description="Helical" evidence="5">
    <location>
        <begin position="75"/>
        <end position="95"/>
    </location>
</feature>
<comment type="subunit">
    <text evidence="5">Homooligomer.</text>
</comment>
<dbReference type="NCBIfam" id="TIGR00803">
    <property type="entry name" value="nst"/>
    <property type="match status" value="1"/>
</dbReference>
<keyword evidence="5" id="KW-0813">Transport</keyword>
<dbReference type="GO" id="GO:0030659">
    <property type="term" value="C:cytoplasmic vesicle membrane"/>
    <property type="evidence" value="ECO:0007669"/>
    <property type="project" value="UniProtKB-SubCell"/>
</dbReference>
<keyword evidence="2 5" id="KW-0812">Transmembrane</keyword>
<comment type="similarity">
    <text evidence="5">Belongs to the TPT transporter family. SLC35D subfamily.</text>
</comment>
<name>A0A397IZP1_9GLOM</name>
<evidence type="ECO:0000256" key="5">
    <source>
        <dbReference type="RuleBase" id="RU367097"/>
    </source>
</evidence>
<protein>
    <recommendedName>
        <fullName evidence="5">GDP-mannose transporter</fullName>
        <shortName evidence="5">GMT</shortName>
    </recommendedName>
</protein>
<keyword evidence="3 5" id="KW-1133">Transmembrane helix</keyword>
<feature type="transmembrane region" description="Helical" evidence="5">
    <location>
        <begin position="273"/>
        <end position="295"/>
    </location>
</feature>
<dbReference type="SUPFAM" id="SSF103481">
    <property type="entry name" value="Multidrug resistance efflux transporter EmrE"/>
    <property type="match status" value="1"/>
</dbReference>
<comment type="function">
    <text evidence="5">Involved in the import of GDP-mannose from the cytoplasm into the Golgi lumen.</text>
</comment>
<dbReference type="GO" id="GO:0005789">
    <property type="term" value="C:endoplasmic reticulum membrane"/>
    <property type="evidence" value="ECO:0007669"/>
    <property type="project" value="UniProtKB-SubCell"/>
</dbReference>
<keyword evidence="5" id="KW-0333">Golgi apparatus</keyword>
<keyword evidence="7" id="KW-1185">Reference proteome</keyword>
<evidence type="ECO:0000256" key="3">
    <source>
        <dbReference type="ARBA" id="ARBA00022989"/>
    </source>
</evidence>
<sequence length="392" mass="43435">MTSNSKEYKLIIEEEPGVNLTPTPPEQTINIKKTQTQPSFISIMTAGSTLPILTYCGASILMTVTNKYVLSGYDFNMNFLLLCIQSIVCVCLLQVFKLFNLVTYRELDYVISQKWFIIAMMLVAMIYTGSKSLQYLSIPVYTIFKNLTIILIAYGEVLWFGGAITRLTMASFLLMVLSSIIAAWTDVTSAVTEATTYTLDVGYLWMGLNCFSSAAFVLIMRKRIRSTGFKDFDTVYYNNLLSIPLLLIMSLIVEDWSSSNFEKNLPIEIRQTLITAILFSGISAFAISYTSAWCVRVTSSTTYSMVGALNKLPVAASGMIFFGDPINFGNVSAIIVGFFAGIVYSVSKSAPQRPNKQNSYLPMSASSHSIREANSANEMNHTNVSIEQKGSS</sequence>
<feature type="transmembrane region" description="Helical" evidence="5">
    <location>
        <begin position="167"/>
        <end position="184"/>
    </location>
</feature>
<dbReference type="InterPro" id="IPR037185">
    <property type="entry name" value="EmrE-like"/>
</dbReference>
<dbReference type="EMBL" id="PQFF01000157">
    <property type="protein sequence ID" value="RHZ78150.1"/>
    <property type="molecule type" value="Genomic_DNA"/>
</dbReference>
<dbReference type="Proteomes" id="UP000266861">
    <property type="component" value="Unassembled WGS sequence"/>
</dbReference>
<dbReference type="PANTHER" id="PTHR11132">
    <property type="entry name" value="SOLUTE CARRIER FAMILY 35"/>
    <property type="match status" value="1"/>
</dbReference>
<feature type="transmembrane region" description="Helical" evidence="5">
    <location>
        <begin position="133"/>
        <end position="155"/>
    </location>
</feature>